<organism evidence="1">
    <name type="scientific">marine sediment metagenome</name>
    <dbReference type="NCBI Taxonomy" id="412755"/>
    <lineage>
        <taxon>unclassified sequences</taxon>
        <taxon>metagenomes</taxon>
        <taxon>ecological metagenomes</taxon>
    </lineage>
</organism>
<comment type="caution">
    <text evidence="1">The sequence shown here is derived from an EMBL/GenBank/DDBJ whole genome shotgun (WGS) entry which is preliminary data.</text>
</comment>
<reference evidence="1" key="1">
    <citation type="journal article" date="2015" name="Nature">
        <title>Complex archaea that bridge the gap between prokaryotes and eukaryotes.</title>
        <authorList>
            <person name="Spang A."/>
            <person name="Saw J.H."/>
            <person name="Jorgensen S.L."/>
            <person name="Zaremba-Niedzwiedzka K."/>
            <person name="Martijn J."/>
            <person name="Lind A.E."/>
            <person name="van Eijk R."/>
            <person name="Schleper C."/>
            <person name="Guy L."/>
            <person name="Ettema T.J."/>
        </authorList>
    </citation>
    <scope>NUCLEOTIDE SEQUENCE</scope>
</reference>
<dbReference type="AlphaFoldDB" id="A0A0F9IRG1"/>
<gene>
    <name evidence="1" type="ORF">LCGC14_1546380</name>
</gene>
<dbReference type="EMBL" id="LAZR01011762">
    <property type="protein sequence ID" value="KKM59979.1"/>
    <property type="molecule type" value="Genomic_DNA"/>
</dbReference>
<proteinExistence type="predicted"/>
<evidence type="ECO:0000313" key="1">
    <source>
        <dbReference type="EMBL" id="KKM59979.1"/>
    </source>
</evidence>
<name>A0A0F9IRG1_9ZZZZ</name>
<accession>A0A0F9IRG1</accession>
<sequence>MSKEWELTDEESGMSRPEWELTVSEVYEAAEGYRLGEFPARAGADSQAKKIVKWLWEDCTDHNKNARLPYLRVDCVYCMQQLHKEVGLE</sequence>
<protein>
    <submittedName>
        <fullName evidence="1">Uncharacterized protein</fullName>
    </submittedName>
</protein>